<dbReference type="PANTHER" id="PTHR33308:SF9">
    <property type="entry name" value="PEPTIDOGLYCAN HYDROLASE FLGJ"/>
    <property type="match status" value="1"/>
</dbReference>
<name>A0A8J3KDD0_9ACTN</name>
<reference evidence="5 6" key="1">
    <citation type="submission" date="2021-01" db="EMBL/GenBank/DDBJ databases">
        <title>Whole genome shotgun sequence of Catellatospora citrea NBRC 14495.</title>
        <authorList>
            <person name="Komaki H."/>
            <person name="Tamura T."/>
        </authorList>
    </citation>
    <scope>NUCLEOTIDE SEQUENCE [LARGE SCALE GENOMIC DNA]</scope>
    <source>
        <strain evidence="5 6">NBRC 14495</strain>
    </source>
</reference>
<proteinExistence type="predicted"/>
<feature type="compositionally biased region" description="Low complexity" evidence="2">
    <location>
        <begin position="282"/>
        <end position="331"/>
    </location>
</feature>
<evidence type="ECO:0000259" key="4">
    <source>
        <dbReference type="Pfam" id="PF01832"/>
    </source>
</evidence>
<evidence type="ECO:0000256" key="3">
    <source>
        <dbReference type="SAM" id="SignalP"/>
    </source>
</evidence>
<dbReference type="GO" id="GO:0004040">
    <property type="term" value="F:amidase activity"/>
    <property type="evidence" value="ECO:0007669"/>
    <property type="project" value="InterPro"/>
</dbReference>
<keyword evidence="6" id="KW-1185">Reference proteome</keyword>
<dbReference type="AlphaFoldDB" id="A0A8J3KDD0"/>
<keyword evidence="1" id="KW-0378">Hydrolase</keyword>
<dbReference type="InterPro" id="IPR002901">
    <property type="entry name" value="MGlyc_endo_b_GlcNAc-like_dom"/>
</dbReference>
<protein>
    <recommendedName>
        <fullName evidence="4">Mannosyl-glycoprotein endo-beta-N-acetylglucosamidase-like domain-containing protein</fullName>
    </recommendedName>
</protein>
<evidence type="ECO:0000313" key="5">
    <source>
        <dbReference type="EMBL" id="GIF95130.1"/>
    </source>
</evidence>
<feature type="chain" id="PRO_5038754466" description="Mannosyl-glycoprotein endo-beta-N-acetylglucosamidase-like domain-containing protein" evidence="3">
    <location>
        <begin position="22"/>
        <end position="426"/>
    </location>
</feature>
<dbReference type="PANTHER" id="PTHR33308">
    <property type="entry name" value="PEPTIDOGLYCAN HYDROLASE FLGJ"/>
    <property type="match status" value="1"/>
</dbReference>
<comment type="caution">
    <text evidence="5">The sequence shown here is derived from an EMBL/GenBank/DDBJ whole genome shotgun (WGS) entry which is preliminary data.</text>
</comment>
<dbReference type="Gene3D" id="1.10.530.10">
    <property type="match status" value="2"/>
</dbReference>
<feature type="region of interest" description="Disordered" evidence="2">
    <location>
        <begin position="282"/>
        <end position="337"/>
    </location>
</feature>
<keyword evidence="3" id="KW-0732">Signal</keyword>
<organism evidence="5 6">
    <name type="scientific">Catellatospora citrea</name>
    <dbReference type="NCBI Taxonomy" id="53366"/>
    <lineage>
        <taxon>Bacteria</taxon>
        <taxon>Bacillati</taxon>
        <taxon>Actinomycetota</taxon>
        <taxon>Actinomycetes</taxon>
        <taxon>Micromonosporales</taxon>
        <taxon>Micromonosporaceae</taxon>
        <taxon>Catellatospora</taxon>
    </lineage>
</organism>
<feature type="signal peptide" evidence="3">
    <location>
        <begin position="1"/>
        <end position="21"/>
    </location>
</feature>
<sequence length="426" mass="43827">MLSTALIAPFLLLTAFPALLAAAAPPTGAPVGTVGAAPGVRSVSVADPTAPSARINTDGGVVSVRSGPATDKRAMASLGDDTRVAVHCKVWGEQVAGTERRSAYWVRVGADRYLPDAFLAWPAPRPEVPWCGSGDAGAVTARVATGGSVLNVRREAGTRAARLGTVDDGQALAVQCQATGEQAAGSAGWLRLTGGRYVAEAFVRWSPNRPWLPWCGQDPVRVPPASSGDFVEQATAAARAAAQASGVPASVLVAQAVHASDWGRATVARRDHNYFDTACRPPAAAGQPATDAAPLPSATSSAAVPQAAASPLPATASPGSRPQSAASPRSSDNPRADAEAVPVALGCRGYGGVSLRAYRDQAGSFADHAALVAGQPQHARALAHAGDPERFVRELQAAGYPGGARYADRIVELMRRYDLYRLDVAR</sequence>
<gene>
    <name evidence="5" type="ORF">Cci01nite_02240</name>
</gene>
<evidence type="ECO:0000256" key="2">
    <source>
        <dbReference type="SAM" id="MobiDB-lite"/>
    </source>
</evidence>
<evidence type="ECO:0000256" key="1">
    <source>
        <dbReference type="ARBA" id="ARBA00022801"/>
    </source>
</evidence>
<dbReference type="InterPro" id="IPR051056">
    <property type="entry name" value="Glycosyl_Hydrolase_73"/>
</dbReference>
<accession>A0A8J3KDD0</accession>
<evidence type="ECO:0000313" key="6">
    <source>
        <dbReference type="Proteomes" id="UP000659904"/>
    </source>
</evidence>
<dbReference type="Proteomes" id="UP000659904">
    <property type="component" value="Unassembled WGS sequence"/>
</dbReference>
<feature type="domain" description="Mannosyl-glycoprotein endo-beta-N-acetylglucosamidase-like" evidence="4">
    <location>
        <begin position="237"/>
        <end position="419"/>
    </location>
</feature>
<dbReference type="Pfam" id="PF01832">
    <property type="entry name" value="Glucosaminidase"/>
    <property type="match status" value="1"/>
</dbReference>
<dbReference type="EMBL" id="BONH01000001">
    <property type="protein sequence ID" value="GIF95130.1"/>
    <property type="molecule type" value="Genomic_DNA"/>
</dbReference>